<evidence type="ECO:0000256" key="1">
    <source>
        <dbReference type="SAM" id="MobiDB-lite"/>
    </source>
</evidence>
<dbReference type="VEuPathDB" id="PiroplasmaDB:TA11530"/>
<protein>
    <submittedName>
        <fullName evidence="2">Uncharacterized protein</fullName>
    </submittedName>
</protein>
<name>A0A3B0MQJ5_THEAN</name>
<gene>
    <name evidence="2" type="ORF">TAT_000203300</name>
    <name evidence="3" type="ORF">TAV_000203500</name>
</gene>
<proteinExistence type="predicted"/>
<evidence type="ECO:0000313" key="2">
    <source>
        <dbReference type="EMBL" id="SVP91985.1"/>
    </source>
</evidence>
<accession>A0A3B0MQJ5</accession>
<sequence>MNTTDTDHEKDEPAPPKSKPDANSKGSEASIEHMLYILGGYNLAPTPLPPNLISQWSITDIDTNQPCEFCNYKKSKINFPRVNVDFKARKINFRACDRCYRIIDLKGLLDLVIGSFGDKKEEFVVAYNHFLTANKLKEYSDNPEPKSLKSLSPENNTIFQDLVSMAYSLYLIMSDELNEEEPDFSEEPSTPSLTPLENTLCDKSKVSTIVSNMTLNFSRRVPSKIKPVLESSIEENADKISVIDMLDLVISLRKCNSLSNKLSQVILERIDEEIKKNDGSNNEYNNFLLKICLELVEHSFESLKSLRGYDENSLKVENINNCEVFKPNQLTNNIFKFICDNMGNLKIDDLLRLVPIFFSIQTDKGPQIISLKAEYLYNLTKLILDYELSGGYSERPDTKNTLGANSLYRCNILVKIVKLHLINHNYHLRNSSSNNLIPLSDQNKLFILDKEKNMTKLKEYVQSYIYPTISENITKFTSQNIVELAEIIRRLGEPYPASLIDRICTVYVKHISQYSIDNMMKLVEELKLMGIKNELVLLNTIINLPRKAITLDSFERVIKLLEVFKTHESEYLDILVSQQIYQIYHKINRKYLEVSHF</sequence>
<dbReference type="AlphaFoldDB" id="A0A3B0MQJ5"/>
<reference evidence="2" key="1">
    <citation type="submission" date="2018-07" db="EMBL/GenBank/DDBJ databases">
        <authorList>
            <person name="Quirk P.G."/>
            <person name="Krulwich T.A."/>
        </authorList>
    </citation>
    <scope>NUCLEOTIDE SEQUENCE</scope>
    <source>
        <strain evidence="2">Anand</strain>
    </source>
</reference>
<evidence type="ECO:0000313" key="3">
    <source>
        <dbReference type="EMBL" id="SVP92246.1"/>
    </source>
</evidence>
<dbReference type="EMBL" id="UIVT01000002">
    <property type="protein sequence ID" value="SVP91985.1"/>
    <property type="molecule type" value="Genomic_DNA"/>
</dbReference>
<dbReference type="EMBL" id="UIVS01000002">
    <property type="protein sequence ID" value="SVP92246.1"/>
    <property type="molecule type" value="Genomic_DNA"/>
</dbReference>
<organism evidence="2">
    <name type="scientific">Theileria annulata</name>
    <dbReference type="NCBI Taxonomy" id="5874"/>
    <lineage>
        <taxon>Eukaryota</taxon>
        <taxon>Sar</taxon>
        <taxon>Alveolata</taxon>
        <taxon>Apicomplexa</taxon>
        <taxon>Aconoidasida</taxon>
        <taxon>Piroplasmida</taxon>
        <taxon>Theileriidae</taxon>
        <taxon>Theileria</taxon>
    </lineage>
</organism>
<feature type="compositionally biased region" description="Basic and acidic residues" evidence="1">
    <location>
        <begin position="1"/>
        <end position="22"/>
    </location>
</feature>
<feature type="region of interest" description="Disordered" evidence="1">
    <location>
        <begin position="1"/>
        <end position="26"/>
    </location>
</feature>